<keyword evidence="3" id="KW-1185">Reference proteome</keyword>
<reference evidence="3" key="1">
    <citation type="submission" date="2023-07" db="EMBL/GenBank/DDBJ databases">
        <title>Study on multiphase classification of strain Alteromonas salexigens isolated from the Yellow Sea.</title>
        <authorList>
            <person name="Sun L."/>
        </authorList>
    </citation>
    <scope>NUCLEOTIDE SEQUENCE [LARGE SCALE GENOMIC DNA]</scope>
    <source>
        <strain evidence="3">ASW11-19</strain>
    </source>
</reference>
<dbReference type="Proteomes" id="UP001209257">
    <property type="component" value="Unassembled WGS sequence"/>
</dbReference>
<protein>
    <submittedName>
        <fullName evidence="2">Flagellar hook-length control protein FliK</fullName>
    </submittedName>
</protein>
<name>A0ABT2VNK4_9ALTE</name>
<proteinExistence type="predicted"/>
<evidence type="ECO:0000313" key="3">
    <source>
        <dbReference type="Proteomes" id="UP001209257"/>
    </source>
</evidence>
<accession>A0ABT2VNK4</accession>
<comment type="caution">
    <text evidence="2">The sequence shown here is derived from an EMBL/GenBank/DDBJ whole genome shotgun (WGS) entry which is preliminary data.</text>
</comment>
<dbReference type="EMBL" id="JAOTJC010000008">
    <property type="protein sequence ID" value="MCU7554883.1"/>
    <property type="molecule type" value="Genomic_DNA"/>
</dbReference>
<feature type="compositionally biased region" description="Polar residues" evidence="1">
    <location>
        <begin position="320"/>
        <end position="339"/>
    </location>
</feature>
<evidence type="ECO:0000256" key="1">
    <source>
        <dbReference type="SAM" id="MobiDB-lite"/>
    </source>
</evidence>
<feature type="region of interest" description="Disordered" evidence="1">
    <location>
        <begin position="413"/>
        <end position="432"/>
    </location>
</feature>
<gene>
    <name evidence="2" type="ORF">OCL06_09755</name>
</gene>
<organism evidence="2 3">
    <name type="scientific">Alteromonas salexigens</name>
    <dbReference type="NCBI Taxonomy" id="2982530"/>
    <lineage>
        <taxon>Bacteria</taxon>
        <taxon>Pseudomonadati</taxon>
        <taxon>Pseudomonadota</taxon>
        <taxon>Gammaproteobacteria</taxon>
        <taxon>Alteromonadales</taxon>
        <taxon>Alteromonadaceae</taxon>
        <taxon>Alteromonas/Salinimonas group</taxon>
        <taxon>Alteromonas</taxon>
    </lineage>
</organism>
<dbReference type="RefSeq" id="WP_262993996.1">
    <property type="nucleotide sequence ID" value="NZ_JAOTJC010000008.1"/>
</dbReference>
<keyword evidence="2" id="KW-0966">Cell projection</keyword>
<feature type="region of interest" description="Disordered" evidence="1">
    <location>
        <begin position="319"/>
        <end position="350"/>
    </location>
</feature>
<keyword evidence="2" id="KW-0282">Flagellum</keyword>
<sequence>MNIQIPDIASLTTSRQNVASLTADKLAQAASLATAAKITIARLPEHVLRIGVPSAGASLKLDVKAPATLPVPDKAYIARTSQQPNTGVILSQQQTQTEQPLSPKLEAALTRHVTKAISAQPATQFSVTTTVAAVSSGAIELHVKGESRAPALRLPLSETSHTLKPGDPVTVKASINSKGNWSVTLTPDQPRLNSGLQAAPPTFNLKPSAITPPVIDSVVNARLHQQGLIVTTKEGSAPPPALKALLNPGPVTGVRSPAVATASNIQIHQSTATASRVQLHPVASLTLPATSNAESALPMLSKAVLPETSFTKLPRLQQIGDISQPSKQATVTGQGTSDTPPRFNLSGEEQRNVHQQIIALSRQLLKDTGSTREALVLLVQNLKNAQGSVSPASQPAVAKLLSSLQAMTPMPALPGAGEVEGNKDSAGQLSANPRSPLPQQLQALFASPTLPLTATQLMNPATSNSMVAGLVALLHVTLAGRAINRQPGLQTQADAPDQMLHKLVGGGGGAQGKPAAGRVSQELAQFESRNPFIQQIKTLLANHQQHKLAQVDSRLQGQESLFYVLPVTAEKGSPPEILIRPEERGGHAARKQGENGKLWNVTMKLDIGNQGELLAKSRIDNESITLDLYTSTDTLLVSVLDTLPYLKRRLTELGLEVAGASCQRGKIPATLNERPYHIFETQA</sequence>
<evidence type="ECO:0000313" key="2">
    <source>
        <dbReference type="EMBL" id="MCU7554883.1"/>
    </source>
</evidence>
<keyword evidence="2" id="KW-0969">Cilium</keyword>